<evidence type="ECO:0000259" key="1">
    <source>
        <dbReference type="PROSITE" id="PS51175"/>
    </source>
</evidence>
<evidence type="ECO:0000313" key="3">
    <source>
        <dbReference type="Proteomes" id="UP000053091"/>
    </source>
</evidence>
<gene>
    <name evidence="2" type="ORF">TBC1_111564</name>
</gene>
<dbReference type="SUPFAM" id="SSF49785">
    <property type="entry name" value="Galactose-binding domain-like"/>
    <property type="match status" value="1"/>
</dbReference>
<dbReference type="SUPFAM" id="SSF48208">
    <property type="entry name" value="Six-hairpin glycosidases"/>
    <property type="match status" value="1"/>
</dbReference>
<reference evidence="2" key="1">
    <citation type="journal article" date="2015" name="Genome Announc.">
        <title>Draft Genome Sequence of Bacteroidales Strain TBC1, a Novel Isolate from a Methanogenic Wastewater Treatment System.</title>
        <authorList>
            <person name="Tourlousse D.M."/>
            <person name="Matsuura N."/>
            <person name="Sun L."/>
            <person name="Toyonaga M."/>
            <person name="Kuroda K."/>
            <person name="Ohashi A."/>
            <person name="Cruz R."/>
            <person name="Yamaguchi T."/>
            <person name="Sekiguchi Y."/>
        </authorList>
    </citation>
    <scope>NUCLEOTIDE SEQUENCE [LARGE SCALE GENOMIC DNA]</scope>
    <source>
        <strain evidence="2">TBC1</strain>
    </source>
</reference>
<sequence>MIKRIIFFSGLLLTCLPAAYCQEHAKTIYHSEAYSIYQNKVVQDSFTATATSATSLTSDYKSPENGRYSPDIIFKFSINLRDNEMASGHDHKVTLQPVNGQCTTTVRFGKQFTQTAETTGYDNLGQNTRWVLRLDMREVLYAFEKQGFYTLYNGEKLYRDDFKGVYVAGNQPPLSWDFNNLNSQPGLQLTDEDHDGIFQTTLVMNSHDNSKTTASSWTLSKDISAFPAYHSDYLISDALYNLALEEMVKAVEPDSTFRTGKEWAGVWTRDISYSIILSMAYLQPQVAMNSLMRKVKNGRIIQDTGTGGAYPVSTDRMIWAVAAWEVYKATGSKEWLDQIYPIIRNSVEDDLHNICNPETGLVKGESSFLDWREQTYPRWMQPADIFSSENLGTNAVHYQANIVLAEIAGRLGESEATGKYLENAGKIKAGINKFLWMPDKGYYGQYLYGRNFQLLSPRSEALGEALCILFGISGQDQSISIVRKVPVTDFGIPCIFPQIPGIPPYHNNGIWPFVQSYWALASAKAGNENAVVESIAAIYRPAALFLTNKENFVAGSGDYAGTQINSDNMLWSLSGSIALVHKILFGLELRTDSLSFQPFIPEALSGKQSLTGFRYRDMVLDIETEGYGNKILRFTIDDIATNAFAVPATLKGKHRIKIILDGFTGAENTINKCANDFSPETPQVKYEDGILSWDIIENATGYIIICNGKTIDTTHDNHYRVESNGYAEFQVVAKGLSNTISFASEPLAVYEKDMCISLNIEDFAGPVAGEFRDYTGRGYIMLRKNENGDITIPVDIPEKGTYSIQIRYANGNGPVNTENKCAVRSLKLNGIDSGIFVFPQRGAGEWSNWGLSNVAIVSMEKGGNILQLSYRPENENMHGEVNDVAVDSIMLIKTGL</sequence>
<organism evidence="2">
    <name type="scientific">Lentimicrobium saccharophilum</name>
    <dbReference type="NCBI Taxonomy" id="1678841"/>
    <lineage>
        <taxon>Bacteria</taxon>
        <taxon>Pseudomonadati</taxon>
        <taxon>Bacteroidota</taxon>
        <taxon>Bacteroidia</taxon>
        <taxon>Bacteroidales</taxon>
        <taxon>Lentimicrobiaceae</taxon>
        <taxon>Lentimicrobium</taxon>
    </lineage>
</organism>
<dbReference type="InterPro" id="IPR012341">
    <property type="entry name" value="6hp_glycosidase-like_sf"/>
</dbReference>
<accession>A0A0S7C3C7</accession>
<dbReference type="Proteomes" id="UP000053091">
    <property type="component" value="Unassembled WGS sequence"/>
</dbReference>
<dbReference type="GO" id="GO:0030246">
    <property type="term" value="F:carbohydrate binding"/>
    <property type="evidence" value="ECO:0007669"/>
    <property type="project" value="InterPro"/>
</dbReference>
<dbReference type="Gene3D" id="1.50.10.10">
    <property type="match status" value="1"/>
</dbReference>
<dbReference type="EMBL" id="DF968182">
    <property type="protein sequence ID" value="GAP43411.1"/>
    <property type="molecule type" value="Genomic_DNA"/>
</dbReference>
<dbReference type="GO" id="GO:0005975">
    <property type="term" value="P:carbohydrate metabolic process"/>
    <property type="evidence" value="ECO:0007669"/>
    <property type="project" value="InterPro"/>
</dbReference>
<dbReference type="InterPro" id="IPR035396">
    <property type="entry name" value="Bac_rhamnosid6H"/>
</dbReference>
<dbReference type="Pfam" id="PF17389">
    <property type="entry name" value="Bac_rhamnosid6H"/>
    <property type="match status" value="1"/>
</dbReference>
<name>A0A0S7C3C7_9BACT</name>
<dbReference type="PATRIC" id="fig|1678841.3.peg.1748"/>
<dbReference type="InterPro" id="IPR008928">
    <property type="entry name" value="6-hairpin_glycosidase_sf"/>
</dbReference>
<dbReference type="PROSITE" id="PS51175">
    <property type="entry name" value="CBM6"/>
    <property type="match status" value="1"/>
</dbReference>
<dbReference type="InterPro" id="IPR008979">
    <property type="entry name" value="Galactose-bd-like_sf"/>
</dbReference>
<protein>
    <submittedName>
        <fullName evidence="2">Bacterial alpha-L-rhamnosidase</fullName>
    </submittedName>
</protein>
<dbReference type="AlphaFoldDB" id="A0A0S7C3C7"/>
<dbReference type="InterPro" id="IPR005084">
    <property type="entry name" value="CBM6"/>
</dbReference>
<proteinExistence type="predicted"/>
<keyword evidence="3" id="KW-1185">Reference proteome</keyword>
<dbReference type="OrthoDB" id="49490at2"/>
<dbReference type="Gene3D" id="2.60.120.260">
    <property type="entry name" value="Galactose-binding domain-like"/>
    <property type="match status" value="1"/>
</dbReference>
<feature type="domain" description="CBM6" evidence="1">
    <location>
        <begin position="748"/>
        <end position="892"/>
    </location>
</feature>
<evidence type="ECO:0000313" key="2">
    <source>
        <dbReference type="EMBL" id="GAP43411.1"/>
    </source>
</evidence>
<dbReference type="STRING" id="1678841.TBC1_111564"/>
<dbReference type="RefSeq" id="WP_062040439.1">
    <property type="nucleotide sequence ID" value="NZ_DF968182.1"/>
</dbReference>